<evidence type="ECO:0000313" key="1">
    <source>
        <dbReference type="EMBL" id="GGO63869.1"/>
    </source>
</evidence>
<keyword evidence="2" id="KW-1185">Reference proteome</keyword>
<sequence>MPSKDKKKKKKDSQLLIRIDKEMRNTFIALCEEQNSTAAKELRGFIQSYLEQHRGNITEKP</sequence>
<organism evidence="1 2">
    <name type="scientific">Bowmanella pacifica</name>
    <dbReference type="NCBI Taxonomy" id="502051"/>
    <lineage>
        <taxon>Bacteria</taxon>
        <taxon>Pseudomonadati</taxon>
        <taxon>Pseudomonadota</taxon>
        <taxon>Gammaproteobacteria</taxon>
        <taxon>Alteromonadales</taxon>
        <taxon>Alteromonadaceae</taxon>
        <taxon>Bowmanella</taxon>
    </lineage>
</organism>
<dbReference type="InterPro" id="IPR013321">
    <property type="entry name" value="Arc_rbn_hlx_hlx"/>
</dbReference>
<proteinExistence type="predicted"/>
<dbReference type="Proteomes" id="UP000606935">
    <property type="component" value="Unassembled WGS sequence"/>
</dbReference>
<accession>A0A918DGK4</accession>
<reference evidence="1" key="1">
    <citation type="journal article" date="2014" name="Int. J. Syst. Evol. Microbiol.">
        <title>Complete genome sequence of Corynebacterium casei LMG S-19264T (=DSM 44701T), isolated from a smear-ripened cheese.</title>
        <authorList>
            <consortium name="US DOE Joint Genome Institute (JGI-PGF)"/>
            <person name="Walter F."/>
            <person name="Albersmeier A."/>
            <person name="Kalinowski J."/>
            <person name="Ruckert C."/>
        </authorList>
    </citation>
    <scope>NUCLEOTIDE SEQUENCE</scope>
    <source>
        <strain evidence="1">CGMCC 1.7086</strain>
    </source>
</reference>
<comment type="caution">
    <text evidence="1">The sequence shown here is derived from an EMBL/GenBank/DDBJ whole genome shotgun (WGS) entry which is preliminary data.</text>
</comment>
<evidence type="ECO:0000313" key="2">
    <source>
        <dbReference type="Proteomes" id="UP000606935"/>
    </source>
</evidence>
<protein>
    <submittedName>
        <fullName evidence="1">Uncharacterized protein</fullName>
    </submittedName>
</protein>
<dbReference type="AlphaFoldDB" id="A0A918DGK4"/>
<dbReference type="EMBL" id="BMLS01000001">
    <property type="protein sequence ID" value="GGO63869.1"/>
    <property type="molecule type" value="Genomic_DNA"/>
</dbReference>
<dbReference type="Gene3D" id="1.10.1220.10">
    <property type="entry name" value="Met repressor-like"/>
    <property type="match status" value="1"/>
</dbReference>
<name>A0A918DGK4_9ALTE</name>
<dbReference type="SUPFAM" id="SSF47598">
    <property type="entry name" value="Ribbon-helix-helix"/>
    <property type="match status" value="1"/>
</dbReference>
<reference evidence="1" key="2">
    <citation type="submission" date="2020-09" db="EMBL/GenBank/DDBJ databases">
        <authorList>
            <person name="Sun Q."/>
            <person name="Zhou Y."/>
        </authorList>
    </citation>
    <scope>NUCLEOTIDE SEQUENCE</scope>
    <source>
        <strain evidence="1">CGMCC 1.7086</strain>
    </source>
</reference>
<gene>
    <name evidence="1" type="ORF">GCM10010982_01910</name>
</gene>
<dbReference type="RefSeq" id="WP_188688961.1">
    <property type="nucleotide sequence ID" value="NZ_BMLS01000001.1"/>
</dbReference>
<dbReference type="GO" id="GO:0006355">
    <property type="term" value="P:regulation of DNA-templated transcription"/>
    <property type="evidence" value="ECO:0007669"/>
    <property type="project" value="InterPro"/>
</dbReference>
<dbReference type="InterPro" id="IPR010985">
    <property type="entry name" value="Ribbon_hlx_hlx"/>
</dbReference>